<dbReference type="SMART" id="SM00448">
    <property type="entry name" value="REC"/>
    <property type="match status" value="1"/>
</dbReference>
<dbReference type="Gene3D" id="3.40.50.2300">
    <property type="match status" value="1"/>
</dbReference>
<dbReference type="PANTHER" id="PTHR43228">
    <property type="entry name" value="TWO-COMPONENT RESPONSE REGULATOR"/>
    <property type="match status" value="1"/>
</dbReference>
<protein>
    <recommendedName>
        <fullName evidence="2">Response regulatory domain-containing protein</fullName>
    </recommendedName>
</protein>
<dbReference type="EMBL" id="CP024091">
    <property type="protein sequence ID" value="ATP56830.1"/>
    <property type="molecule type" value="Genomic_DNA"/>
</dbReference>
<organism evidence="3 4">
    <name type="scientific">Pedobacter ginsengisoli</name>
    <dbReference type="NCBI Taxonomy" id="363852"/>
    <lineage>
        <taxon>Bacteria</taxon>
        <taxon>Pseudomonadati</taxon>
        <taxon>Bacteroidota</taxon>
        <taxon>Sphingobacteriia</taxon>
        <taxon>Sphingobacteriales</taxon>
        <taxon>Sphingobacteriaceae</taxon>
        <taxon>Pedobacter</taxon>
    </lineage>
</organism>
<proteinExistence type="predicted"/>
<reference evidence="3 4" key="1">
    <citation type="submission" date="2017-10" db="EMBL/GenBank/DDBJ databases">
        <title>Whole genome of Pedobacter ginsengisoli T01R-27 isolated from tomato rhizosphere.</title>
        <authorList>
            <person name="Weon H.-Y."/>
            <person name="Lee S.A."/>
            <person name="Sang M.K."/>
            <person name="Song J."/>
        </authorList>
    </citation>
    <scope>NUCLEOTIDE SEQUENCE [LARGE SCALE GENOMIC DNA]</scope>
    <source>
        <strain evidence="3 4">T01R-27</strain>
    </source>
</reference>
<dbReference type="InterPro" id="IPR001789">
    <property type="entry name" value="Sig_transdc_resp-reg_receiver"/>
</dbReference>
<dbReference type="InterPro" id="IPR052048">
    <property type="entry name" value="ST_Response_Regulator"/>
</dbReference>
<dbReference type="KEGG" id="pgs:CPT03_10250"/>
<dbReference type="PROSITE" id="PS50110">
    <property type="entry name" value="RESPONSE_REGULATORY"/>
    <property type="match status" value="1"/>
</dbReference>
<evidence type="ECO:0000313" key="3">
    <source>
        <dbReference type="EMBL" id="ATP56830.1"/>
    </source>
</evidence>
<dbReference type="PANTHER" id="PTHR43228:SF1">
    <property type="entry name" value="TWO-COMPONENT RESPONSE REGULATOR ARR22"/>
    <property type="match status" value="1"/>
</dbReference>
<dbReference type="GO" id="GO:0000160">
    <property type="term" value="P:phosphorelay signal transduction system"/>
    <property type="evidence" value="ECO:0007669"/>
    <property type="project" value="InterPro"/>
</dbReference>
<dbReference type="RefSeq" id="WP_099438765.1">
    <property type="nucleotide sequence ID" value="NZ_CP024091.1"/>
</dbReference>
<dbReference type="Pfam" id="PF00072">
    <property type="entry name" value="Response_reg"/>
    <property type="match status" value="1"/>
</dbReference>
<dbReference type="SUPFAM" id="SSF52172">
    <property type="entry name" value="CheY-like"/>
    <property type="match status" value="1"/>
</dbReference>
<keyword evidence="4" id="KW-1185">Reference proteome</keyword>
<feature type="domain" description="Response regulatory" evidence="2">
    <location>
        <begin position="205"/>
        <end position="320"/>
    </location>
</feature>
<dbReference type="Proteomes" id="UP000223749">
    <property type="component" value="Chromosome"/>
</dbReference>
<feature type="modified residue" description="4-aspartylphosphate" evidence="1">
    <location>
        <position position="256"/>
    </location>
</feature>
<evidence type="ECO:0000259" key="2">
    <source>
        <dbReference type="PROSITE" id="PS50110"/>
    </source>
</evidence>
<sequence length="320" mass="36533">MLISTVWEHSSCSFFLINRKFELVFFKIVPDNNMREFITDFPKVGDNVEEIITQIYKYKFLKLLEKCFDDNCFSIEVRIPGQNGELDKSFQIVFTPLMTGNIETVVCTVIKNHESLDHLTKLNDYSHLTSHQLRSLTTNVSSLFNVTSYSRLGGYNVSKINQLLSDVNYQAKKLDNVIRELCISLGKPISGNVLGKGGSEQGKKHIVLIDDDLMTIKVHQALIRSQHKEKQVVLFNNPENALDYIRHNKPDLILLDLNMPNVDGLQFLKMLEDNKIAIDVFIVSSSVDPSDKRIATSFPFVKDFIGKPLTDEKVKLIFDN</sequence>
<evidence type="ECO:0000256" key="1">
    <source>
        <dbReference type="PROSITE-ProRule" id="PRU00169"/>
    </source>
</evidence>
<dbReference type="AlphaFoldDB" id="A0A2D1U5D3"/>
<accession>A0A2D1U5D3</accession>
<gene>
    <name evidence="3" type="ORF">CPT03_10250</name>
</gene>
<dbReference type="CDD" id="cd00156">
    <property type="entry name" value="REC"/>
    <property type="match status" value="1"/>
</dbReference>
<name>A0A2D1U5D3_9SPHI</name>
<evidence type="ECO:0000313" key="4">
    <source>
        <dbReference type="Proteomes" id="UP000223749"/>
    </source>
</evidence>
<keyword evidence="1" id="KW-0597">Phosphoprotein</keyword>
<dbReference type="InterPro" id="IPR011006">
    <property type="entry name" value="CheY-like_superfamily"/>
</dbReference>
<dbReference type="OrthoDB" id="1121174at2"/>